<dbReference type="CDD" id="cd03109">
    <property type="entry name" value="DTBS"/>
    <property type="match status" value="1"/>
</dbReference>
<dbReference type="AlphaFoldDB" id="A0A239AB03"/>
<comment type="subunit">
    <text evidence="1">Homohexamer.</text>
</comment>
<sequence>MPGLYIGSTSGYSGKNTVSVGLGLAFQQAGLAVGYMKPVGAMPMETEAGLGDEDALFVRDALGLAADPAHTPSAMTPVVVTHDFKVDAFEGRLAGVADGGLVKRVVEAYQGLARGRDVMLVAGSGSMYSGKYSGVDAVSLVAALGGADPRFGALVIDRFEKELNYDLLLMLKEQLGRSLFGVILNDVPPAYLDEVSGHLAPFLEARGIPVMGILPRDPLMGSITVGDLAQRLGGKIISAHHRTDRVVSQFLIGTMQVENFMLHFRKKKNAAVIVGGDRADVQLVALEGDCPCLVLTGNLYPNDVILTRSEVLETSIIIVREDTFTVAKKMENLLTRHKMRDAVKVRQGAELVARHLRMDLLRQSLGL</sequence>
<evidence type="ECO:0000259" key="2">
    <source>
        <dbReference type="Pfam" id="PF07085"/>
    </source>
</evidence>
<protein>
    <recommendedName>
        <fullName evidence="2">DRTGG domain-containing protein</fullName>
    </recommendedName>
</protein>
<name>A0A239AB03_9BACT</name>
<keyword evidence="4" id="KW-1185">Reference proteome</keyword>
<dbReference type="InterPro" id="IPR050500">
    <property type="entry name" value="Phos_Acetyltrans/Butyryltrans"/>
</dbReference>
<gene>
    <name evidence="3" type="ORF">SAMN04488503_1936</name>
</gene>
<feature type="domain" description="DRTGG" evidence="2">
    <location>
        <begin position="227"/>
        <end position="332"/>
    </location>
</feature>
<dbReference type="RefSeq" id="WP_089274121.1">
    <property type="nucleotide sequence ID" value="NZ_FZOC01000003.1"/>
</dbReference>
<dbReference type="OrthoDB" id="9769095at2"/>
<dbReference type="EMBL" id="FZOC01000003">
    <property type="protein sequence ID" value="SNR92238.1"/>
    <property type="molecule type" value="Genomic_DNA"/>
</dbReference>
<dbReference type="Pfam" id="PF07085">
    <property type="entry name" value="DRTGG"/>
    <property type="match status" value="1"/>
</dbReference>
<dbReference type="Pfam" id="PF13500">
    <property type="entry name" value="AAA_26"/>
    <property type="match status" value="1"/>
</dbReference>
<dbReference type="InterPro" id="IPR010766">
    <property type="entry name" value="DRTGG"/>
</dbReference>
<dbReference type="InterPro" id="IPR027417">
    <property type="entry name" value="P-loop_NTPase"/>
</dbReference>
<proteinExistence type="predicted"/>
<dbReference type="PANTHER" id="PTHR43356">
    <property type="entry name" value="PHOSPHATE ACETYLTRANSFERASE"/>
    <property type="match status" value="1"/>
</dbReference>
<evidence type="ECO:0000256" key="1">
    <source>
        <dbReference type="ARBA" id="ARBA00011643"/>
    </source>
</evidence>
<dbReference type="SUPFAM" id="SSF52540">
    <property type="entry name" value="P-loop containing nucleoside triphosphate hydrolases"/>
    <property type="match status" value="1"/>
</dbReference>
<dbReference type="PANTHER" id="PTHR43356:SF2">
    <property type="entry name" value="PHOSPHATE ACETYLTRANSFERASE"/>
    <property type="match status" value="1"/>
</dbReference>
<dbReference type="InterPro" id="IPR028979">
    <property type="entry name" value="Ser_kin/Pase_Hpr-like_N_sf"/>
</dbReference>
<dbReference type="Gene3D" id="3.40.50.300">
    <property type="entry name" value="P-loop containing nucleotide triphosphate hydrolases"/>
    <property type="match status" value="1"/>
</dbReference>
<dbReference type="Gene3D" id="3.40.1390.20">
    <property type="entry name" value="HprK N-terminal domain-like"/>
    <property type="match status" value="1"/>
</dbReference>
<evidence type="ECO:0000313" key="3">
    <source>
        <dbReference type="EMBL" id="SNR92238.1"/>
    </source>
</evidence>
<dbReference type="Proteomes" id="UP000198324">
    <property type="component" value="Unassembled WGS sequence"/>
</dbReference>
<accession>A0A239AB03</accession>
<organism evidence="3 4">
    <name type="scientific">Humidesulfovibrio mexicanus</name>
    <dbReference type="NCBI Taxonomy" id="147047"/>
    <lineage>
        <taxon>Bacteria</taxon>
        <taxon>Pseudomonadati</taxon>
        <taxon>Thermodesulfobacteriota</taxon>
        <taxon>Desulfovibrionia</taxon>
        <taxon>Desulfovibrionales</taxon>
        <taxon>Desulfovibrionaceae</taxon>
        <taxon>Humidesulfovibrio</taxon>
    </lineage>
</organism>
<evidence type="ECO:0000313" key="4">
    <source>
        <dbReference type="Proteomes" id="UP000198324"/>
    </source>
</evidence>
<reference evidence="3 4" key="1">
    <citation type="submission" date="2017-06" db="EMBL/GenBank/DDBJ databases">
        <authorList>
            <person name="Kim H.J."/>
            <person name="Triplett B.A."/>
        </authorList>
    </citation>
    <scope>NUCLEOTIDE SEQUENCE [LARGE SCALE GENOMIC DNA]</scope>
    <source>
        <strain evidence="3 4">DSM 13116</strain>
    </source>
</reference>
<dbReference type="SUPFAM" id="SSF75138">
    <property type="entry name" value="HprK N-terminal domain-like"/>
    <property type="match status" value="1"/>
</dbReference>